<evidence type="ECO:0000256" key="3">
    <source>
        <dbReference type="SAM" id="SignalP"/>
    </source>
</evidence>
<feature type="chain" id="PRO_5036393546" description="EGF-like domain-containing protein" evidence="3">
    <location>
        <begin position="20"/>
        <end position="1465"/>
    </location>
</feature>
<name>A0A6S8W7B9_9STRA</name>
<keyword evidence="2" id="KW-0245">EGF-like domain</keyword>
<accession>A0A6S8W7B9</accession>
<evidence type="ECO:0000313" key="6">
    <source>
        <dbReference type="EMBL" id="CAE0469490.1"/>
    </source>
</evidence>
<feature type="disulfide bond" evidence="2">
    <location>
        <begin position="1076"/>
        <end position="1085"/>
    </location>
</feature>
<dbReference type="SMART" id="SM00181">
    <property type="entry name" value="EGF"/>
    <property type="match status" value="4"/>
</dbReference>
<keyword evidence="2" id="KW-1015">Disulfide bond</keyword>
<comment type="caution">
    <text evidence="2">Lacks conserved residue(s) required for the propagation of feature annotation.</text>
</comment>
<feature type="domain" description="EGF-like" evidence="4">
    <location>
        <begin position="1048"/>
        <end position="1086"/>
    </location>
</feature>
<gene>
    <name evidence="5" type="ORF">CDEB00056_LOCUS14342</name>
    <name evidence="6" type="ORF">CDEB00056_LOCUS14343</name>
</gene>
<dbReference type="PANTHER" id="PTHR46769:SF2">
    <property type="entry name" value="FIBROCYSTIN-L ISOFORM 2 PRECURSOR-RELATED"/>
    <property type="match status" value="1"/>
</dbReference>
<dbReference type="PANTHER" id="PTHR46769">
    <property type="entry name" value="POLYCYSTIC KIDNEY AND HEPATIC DISEASE 1 (AUTOSOMAL RECESSIVE)-LIKE 1"/>
    <property type="match status" value="1"/>
</dbReference>
<dbReference type="CDD" id="cd00054">
    <property type="entry name" value="EGF_CA"/>
    <property type="match status" value="1"/>
</dbReference>
<protein>
    <recommendedName>
        <fullName evidence="4">EGF-like domain-containing protein</fullName>
    </recommendedName>
</protein>
<feature type="domain" description="EGF-like" evidence="4">
    <location>
        <begin position="1367"/>
        <end position="1405"/>
    </location>
</feature>
<dbReference type="EMBL" id="HBIO01018661">
    <property type="protein sequence ID" value="CAE0469489.1"/>
    <property type="molecule type" value="Transcribed_RNA"/>
</dbReference>
<dbReference type="PROSITE" id="PS00022">
    <property type="entry name" value="EGF_1"/>
    <property type="match status" value="2"/>
</dbReference>
<feature type="signal peptide" evidence="3">
    <location>
        <begin position="1"/>
        <end position="19"/>
    </location>
</feature>
<dbReference type="Pfam" id="PF24606">
    <property type="entry name" value="CEMIP_beta-hel"/>
    <property type="match status" value="1"/>
</dbReference>
<sequence length="1465" mass="158640">MKAASRILALIASLTFTRAQYSQGQEADYLARFDSINGASYAAVDDIDANANVPPTLLSTCKDTPLVTNPLLVEVTLQEAVTPDEIVNNSANTIKSSSVALQCDASTVCTIPEGITLVMDVNLHVAALIVKGSVLWTDETQLSRVELTEEDIENTDTNTNSNSGSFLCAGYVAVESPGSWLMNLQNKNAWIYLTNNGMAHPFLRSRAFGGIGDGSRVEVIGRDMARAWSLLSEPMLVGSSEMKLLHDPRLMNWAVGDRIAVAPTEKASAGWGQEFRISSIAVDGTVTLDAAVEHDFKAIFKVSESGNGNVATMSAEVVNLQRNIVITGDDFSHVDAVDGLDEAVPGENTSAYGCLKNSYRKKCTYGLHTSQMYGGVMKILNTRIEKCGQRGVAGKYCLHFHKLGVCPDCLLQNNAIENSQQRGIIIHGTHLSTVENNVLYNIRGANVYIEDGNEMHNNIKYNVVICPFPFEDVALGGCTVPGTSNHIADTSDNQTGYYSRAHSNNMIGNRAVNTFNGMFNQALGMGRGFDNDGKVCEADARLGRFDGNVFHGHLRFGTYTLGGNYPKLTDQDHLSGGHNTDMNLCNGFDENGLTRGAPGSFRNQLDYDNVFVGHYSAGDYQHLGHFSYSNNNPIYWKETKNMEDGCSPHFKGGHYHKGNMALPDQGTIIIEDTYFEDVVFEANHHCTVGETGVLCMPQYILHNVKVKASKGLAKWLYFNHHVRNDHTYTQSDGGIFSLAPSDVKVVEEGGVLKNSLFPDGYVSAVSSKFDYLLDYPDDVCRRSSDLGSSMGVRYDSGILCKVPLRALKVYSRDLKAETNPPDLKVEAWFKGSILPDPDAIQILRYHQSGSDGTKKQGFSIPVIPGNVHTYRLTLANGSNVPAEWVIEFSDPVMGNKYGVESILLDIPGRTCSNGGLVTSQHDRRFIWSGDQYLLDDVWGKHGACISDQPDDSSLVDCSDRDTEVNLLECPSACNGTCGTNSYCDCGSKTCQCEAGFGGEQCSIDLCSAARCGPHGHCSARYLGPSSLLPVTSDKACICEDGWSGLLCNLNPCLEKGETCNGNGTCLAVGTDTICECEDGYSGDKCEVSCDGFCLGCGGTYPYCCSSGGLPGIVKYGCNSSGGCSYLADGDFDPNMFCTYKQTQIDPICECPNTNQCAVTSKCDESNECPELSFVTDGTPCNSVPWGVCESGVCVIPCSEDLTDDFVLRLDDDGSPKIRNCRWLQTKTPSKISVICERTDGSGELGPARESCPETCGTCPAVVNPSSQPSEYPSFQPSEQPPCSELSTDRFFLRMKMKNNGEKPVKKTCEWLREKSPGKRRKLCERTHSFKKFGPAKEVCPLTCKICLAPSFMPSIAPSVDPPTIEPSVDPCSGLDFCNNNGTCITSSGDIPFCQCNEGYSGDKCEVSCDGFCLGCGGTYPYCCSTADLPGIVKYGCNSSGGCSYLAEGDFDPNVFCTYREVHTSS</sequence>
<evidence type="ECO:0000259" key="4">
    <source>
        <dbReference type="PROSITE" id="PS50026"/>
    </source>
</evidence>
<dbReference type="InterPro" id="IPR052387">
    <property type="entry name" value="Fibrocystin"/>
</dbReference>
<dbReference type="InterPro" id="IPR000742">
    <property type="entry name" value="EGF"/>
</dbReference>
<evidence type="ECO:0000313" key="5">
    <source>
        <dbReference type="EMBL" id="CAE0469489.1"/>
    </source>
</evidence>
<keyword evidence="1 3" id="KW-0732">Signal</keyword>
<evidence type="ECO:0000256" key="2">
    <source>
        <dbReference type="PROSITE-ProRule" id="PRU00076"/>
    </source>
</evidence>
<dbReference type="InterPro" id="IPR055401">
    <property type="entry name" value="CEMIP_beta-hel_dom"/>
</dbReference>
<feature type="disulfide bond" evidence="2">
    <location>
        <begin position="1395"/>
        <end position="1404"/>
    </location>
</feature>
<reference evidence="5" key="1">
    <citation type="submission" date="2021-01" db="EMBL/GenBank/DDBJ databases">
        <authorList>
            <person name="Corre E."/>
            <person name="Pelletier E."/>
            <person name="Niang G."/>
            <person name="Scheremetjew M."/>
            <person name="Finn R."/>
            <person name="Kale V."/>
            <person name="Holt S."/>
            <person name="Cochrane G."/>
            <person name="Meng A."/>
            <person name="Brown T."/>
            <person name="Cohen L."/>
        </authorList>
    </citation>
    <scope>NUCLEOTIDE SEQUENCE</scope>
    <source>
        <strain evidence="5">MM31A-1</strain>
    </source>
</reference>
<evidence type="ECO:0000256" key="1">
    <source>
        <dbReference type="ARBA" id="ARBA00022729"/>
    </source>
</evidence>
<organism evidence="5">
    <name type="scientific">Chaetoceros debilis</name>
    <dbReference type="NCBI Taxonomy" id="122233"/>
    <lineage>
        <taxon>Eukaryota</taxon>
        <taxon>Sar</taxon>
        <taxon>Stramenopiles</taxon>
        <taxon>Ochrophyta</taxon>
        <taxon>Bacillariophyta</taxon>
        <taxon>Coscinodiscophyceae</taxon>
        <taxon>Chaetocerotophycidae</taxon>
        <taxon>Chaetocerotales</taxon>
        <taxon>Chaetocerotaceae</taxon>
        <taxon>Chaetoceros</taxon>
    </lineage>
</organism>
<dbReference type="PROSITE" id="PS50026">
    <property type="entry name" value="EGF_3"/>
    <property type="match status" value="2"/>
</dbReference>
<proteinExistence type="predicted"/>
<dbReference type="Gene3D" id="2.10.25.10">
    <property type="entry name" value="Laminin"/>
    <property type="match status" value="2"/>
</dbReference>
<dbReference type="EMBL" id="HBIO01018663">
    <property type="protein sequence ID" value="CAE0469490.1"/>
    <property type="molecule type" value="Transcribed_RNA"/>
</dbReference>